<gene>
    <name evidence="1" type="ORF">Taro_035138</name>
</gene>
<dbReference type="EMBL" id="NMUH01002845">
    <property type="protein sequence ID" value="MQM02371.1"/>
    <property type="molecule type" value="Genomic_DNA"/>
</dbReference>
<protein>
    <submittedName>
        <fullName evidence="1">Uncharacterized protein</fullName>
    </submittedName>
</protein>
<evidence type="ECO:0000313" key="2">
    <source>
        <dbReference type="Proteomes" id="UP000652761"/>
    </source>
</evidence>
<proteinExistence type="predicted"/>
<dbReference type="AlphaFoldDB" id="A0A843W9M3"/>
<organism evidence="1 2">
    <name type="scientific">Colocasia esculenta</name>
    <name type="common">Wild taro</name>
    <name type="synonym">Arum esculentum</name>
    <dbReference type="NCBI Taxonomy" id="4460"/>
    <lineage>
        <taxon>Eukaryota</taxon>
        <taxon>Viridiplantae</taxon>
        <taxon>Streptophyta</taxon>
        <taxon>Embryophyta</taxon>
        <taxon>Tracheophyta</taxon>
        <taxon>Spermatophyta</taxon>
        <taxon>Magnoliopsida</taxon>
        <taxon>Liliopsida</taxon>
        <taxon>Araceae</taxon>
        <taxon>Aroideae</taxon>
        <taxon>Colocasieae</taxon>
        <taxon>Colocasia</taxon>
    </lineage>
</organism>
<accession>A0A843W9M3</accession>
<dbReference type="Proteomes" id="UP000652761">
    <property type="component" value="Unassembled WGS sequence"/>
</dbReference>
<evidence type="ECO:0000313" key="1">
    <source>
        <dbReference type="EMBL" id="MQM02371.1"/>
    </source>
</evidence>
<reference evidence="1" key="1">
    <citation type="submission" date="2017-07" db="EMBL/GenBank/DDBJ databases">
        <title>Taro Niue Genome Assembly and Annotation.</title>
        <authorList>
            <person name="Atibalentja N."/>
            <person name="Keating K."/>
            <person name="Fields C.J."/>
        </authorList>
    </citation>
    <scope>NUCLEOTIDE SEQUENCE</scope>
    <source>
        <strain evidence="1">Niue_2</strain>
        <tissue evidence="1">Leaf</tissue>
    </source>
</reference>
<comment type="caution">
    <text evidence="1">The sequence shown here is derived from an EMBL/GenBank/DDBJ whole genome shotgun (WGS) entry which is preliminary data.</text>
</comment>
<name>A0A843W9M3_COLES</name>
<sequence>MQRQSCVTPRDRAWKGALMSAHNERSYALRCLARGRTELLFGTVCGCSEQSRQMTLLGNKQRGFFGEVGSWGRKRSSKAPEPP</sequence>
<keyword evidence="2" id="KW-1185">Reference proteome</keyword>